<organism evidence="2 3">
    <name type="scientific">Diaporthe ampelina</name>
    <dbReference type="NCBI Taxonomy" id="1214573"/>
    <lineage>
        <taxon>Eukaryota</taxon>
        <taxon>Fungi</taxon>
        <taxon>Dikarya</taxon>
        <taxon>Ascomycota</taxon>
        <taxon>Pezizomycotina</taxon>
        <taxon>Sordariomycetes</taxon>
        <taxon>Sordariomycetidae</taxon>
        <taxon>Diaporthales</taxon>
        <taxon>Diaporthaceae</taxon>
        <taxon>Diaporthe</taxon>
    </lineage>
</organism>
<dbReference type="GO" id="GO:0016747">
    <property type="term" value="F:acyltransferase activity, transferring groups other than amino-acyl groups"/>
    <property type="evidence" value="ECO:0007669"/>
    <property type="project" value="InterPro"/>
</dbReference>
<dbReference type="Pfam" id="PF13302">
    <property type="entry name" value="Acetyltransf_3"/>
    <property type="match status" value="1"/>
</dbReference>
<proteinExistence type="predicted"/>
<keyword evidence="2" id="KW-0808">Transferase</keyword>
<gene>
    <name evidence="2" type="ORF">UCDDA912_g03353</name>
</gene>
<name>A0A0G2FRP0_9PEZI</name>
<comment type="caution">
    <text evidence="2">The sequence shown here is derived from an EMBL/GenBank/DDBJ whole genome shotgun (WGS) entry which is preliminary data.</text>
</comment>
<dbReference type="AlphaFoldDB" id="A0A0G2FRP0"/>
<dbReference type="Gene3D" id="3.40.630.30">
    <property type="match status" value="1"/>
</dbReference>
<dbReference type="SUPFAM" id="SSF55729">
    <property type="entry name" value="Acyl-CoA N-acyltransferases (Nat)"/>
    <property type="match status" value="1"/>
</dbReference>
<keyword evidence="3" id="KW-1185">Reference proteome</keyword>
<dbReference type="InterPro" id="IPR000182">
    <property type="entry name" value="GNAT_dom"/>
</dbReference>
<dbReference type="InterPro" id="IPR016181">
    <property type="entry name" value="Acyl_CoA_acyltransferase"/>
</dbReference>
<dbReference type="OrthoDB" id="4072826at2759"/>
<protein>
    <submittedName>
        <fullName evidence="2">Putative acyln-acyltransferase</fullName>
    </submittedName>
</protein>
<dbReference type="PANTHER" id="PTHR43792">
    <property type="entry name" value="GNAT FAMILY, PUTATIVE (AFU_ORTHOLOGUE AFUA_3G00765)-RELATED-RELATED"/>
    <property type="match status" value="1"/>
</dbReference>
<reference evidence="2 3" key="2">
    <citation type="submission" date="2015-05" db="EMBL/GenBank/DDBJ databases">
        <authorList>
            <person name="Morales-Cruz A."/>
            <person name="Amrine K.C."/>
            <person name="Cantu D."/>
        </authorList>
    </citation>
    <scope>NUCLEOTIDE SEQUENCE [LARGE SCALE GENOMIC DNA]</scope>
    <source>
        <strain evidence="2">DA912</strain>
    </source>
</reference>
<evidence type="ECO:0000313" key="2">
    <source>
        <dbReference type="EMBL" id="KKY36681.1"/>
    </source>
</evidence>
<dbReference type="PROSITE" id="PS51186">
    <property type="entry name" value="GNAT"/>
    <property type="match status" value="1"/>
</dbReference>
<accession>A0A0G2FRP0</accession>
<evidence type="ECO:0000259" key="1">
    <source>
        <dbReference type="PROSITE" id="PS51186"/>
    </source>
</evidence>
<keyword evidence="2" id="KW-0012">Acyltransferase</keyword>
<reference evidence="2 3" key="1">
    <citation type="submission" date="2015-05" db="EMBL/GenBank/DDBJ databases">
        <title>Distinctive expansion of gene families associated with plant cell wall degradation and secondary metabolism in the genomes of grapevine trunk pathogens.</title>
        <authorList>
            <person name="Lawrence D.P."/>
            <person name="Travadon R."/>
            <person name="Rolshausen P.E."/>
            <person name="Baumgartner K."/>
        </authorList>
    </citation>
    <scope>NUCLEOTIDE SEQUENCE [LARGE SCALE GENOMIC DNA]</scope>
    <source>
        <strain evidence="2">DA912</strain>
    </source>
</reference>
<feature type="domain" description="N-acetyltransferase" evidence="1">
    <location>
        <begin position="53"/>
        <end position="235"/>
    </location>
</feature>
<dbReference type="Proteomes" id="UP000034680">
    <property type="component" value="Unassembled WGS sequence"/>
</dbReference>
<evidence type="ECO:0000313" key="3">
    <source>
        <dbReference type="Proteomes" id="UP000034680"/>
    </source>
</evidence>
<sequence length="265" mass="30160">MENGSSPPTIKVELEHDDYEKLSSIVWFSYEVCAPVRPLPPVSARSEIRTERLIIRPLLPSDLEAFHELRSIAETQVHSTARGRPDRDLAESRENLERLQAPHDQRHWYWGAFLASTGELIGEAGLPDSEDQPTSGWTRFEILLKPAYQRQGYGTEFYKAVLDEWWKLPGERRRRQLLPIVAGDKEPGDEVKESIELVWEADNEAAANFFAKTLGQSKVTLQASFTAFDWREGREGNLVRWAAAHAASPAPRAKQVPSYRGIRRV</sequence>
<dbReference type="InterPro" id="IPR051531">
    <property type="entry name" value="N-acetyltransferase"/>
</dbReference>
<dbReference type="PANTHER" id="PTHR43792:SF1">
    <property type="entry name" value="N-ACETYLTRANSFERASE DOMAIN-CONTAINING PROTEIN"/>
    <property type="match status" value="1"/>
</dbReference>
<dbReference type="EMBL" id="LCUC01000112">
    <property type="protein sequence ID" value="KKY36681.1"/>
    <property type="molecule type" value="Genomic_DNA"/>
</dbReference>